<name>A0A2Z4Z8F8_9PSED</name>
<dbReference type="RefSeq" id="WP_208666776.1">
    <property type="nucleotide sequence ID" value="NZ_CP022201.1"/>
</dbReference>
<gene>
    <name evidence="3" type="ORF">CEQ51_07525</name>
</gene>
<feature type="domain" description="FAD dependent oxidoreductase" evidence="2">
    <location>
        <begin position="32"/>
        <end position="385"/>
    </location>
</feature>
<reference evidence="4" key="1">
    <citation type="journal article" date="2021" name="Front. Microbiol.">
        <title>Genomic Analysis of the 1-Aminocyclopropane-1-Carboxylate Deaminase-Producing Pseudomonas thivervalensis SC5 Reveals Its Multifaceted Roles in Soil and in Beneficial Interactions With Plants.</title>
        <authorList>
            <person name="Nascimento F.X."/>
            <person name="Uron P."/>
            <person name="Glick B.R."/>
            <person name="Giachini A."/>
            <person name="Rossi M.J."/>
        </authorList>
    </citation>
    <scope>NUCLEOTIDE SEQUENCE [LARGE SCALE GENOMIC DNA]</scope>
    <source>
        <strain evidence="4">PLM3</strain>
    </source>
</reference>
<dbReference type="InterPro" id="IPR006076">
    <property type="entry name" value="FAD-dep_OxRdtase"/>
</dbReference>
<evidence type="ECO:0000313" key="4">
    <source>
        <dbReference type="Proteomes" id="UP000251666"/>
    </source>
</evidence>
<dbReference type="InterPro" id="IPR036188">
    <property type="entry name" value="FAD/NAD-bd_sf"/>
</dbReference>
<evidence type="ECO:0000259" key="2">
    <source>
        <dbReference type="Pfam" id="PF01266"/>
    </source>
</evidence>
<dbReference type="KEGG" id="pthv:CE140_07685"/>
<sequence length="433" mass="48082">MLSVETPTTYYTATRKYPLKFDDLEQDLEAEVVVIGGGFSGINTALELAERGVTDVVVLEARYLGFGGSGRNGGHVMAGIGHDLEKIRKSVGEEGLKAIFEISDLGASIIQSRIQRYQIDADFCHGYGYLGFNKRQGRLLQAWEKEYKQLNPEHEIAYLEGTEVRSIVGSDVYSCALKHMGNGYIHSLNMLLGAAKALVGLGGRIYENTPVLEVTYGDTITVRTAKGSVRAKKILWSCGAFLDRLEPELHKTMVSTYAFQLVTEPLPTSLIEQISPIRGAFSDVRPVIEYYRVTPENRLLFGSATRLVEYIPNDLKVWNRNLMLKVFPYLEHVKIDLAWGGPMECSANLFPQIGTLPGRNNAYFVQGYSGFGVTPSHVVSRVIADGMTSGSQHWDVMSAIPRTRIPGKDHWRNLICTLGKASHQLAGYRNGRR</sequence>
<organism evidence="3 4">
    <name type="scientific">Pseudomonas thivervalensis</name>
    <dbReference type="NCBI Taxonomy" id="86265"/>
    <lineage>
        <taxon>Bacteria</taxon>
        <taxon>Pseudomonadati</taxon>
        <taxon>Pseudomonadota</taxon>
        <taxon>Gammaproteobacteria</taxon>
        <taxon>Pseudomonadales</taxon>
        <taxon>Pseudomonadaceae</taxon>
        <taxon>Pseudomonas</taxon>
    </lineage>
</organism>
<dbReference type="GO" id="GO:0005737">
    <property type="term" value="C:cytoplasm"/>
    <property type="evidence" value="ECO:0007669"/>
    <property type="project" value="TreeGrafter"/>
</dbReference>
<dbReference type="PANTHER" id="PTHR13847:SF194">
    <property type="entry name" value="OXIDOREDUCTASE"/>
    <property type="match status" value="1"/>
</dbReference>
<dbReference type="Gene3D" id="3.30.9.10">
    <property type="entry name" value="D-Amino Acid Oxidase, subunit A, domain 2"/>
    <property type="match status" value="1"/>
</dbReference>
<keyword evidence="1" id="KW-0560">Oxidoreductase</keyword>
<dbReference type="Pfam" id="PF01266">
    <property type="entry name" value="DAO"/>
    <property type="match status" value="1"/>
</dbReference>
<dbReference type="EMBL" id="CP022202">
    <property type="protein sequence ID" value="AXA59929.1"/>
    <property type="molecule type" value="Genomic_DNA"/>
</dbReference>
<protein>
    <submittedName>
        <fullName evidence="3">FAD-dependent oxidoreductase</fullName>
    </submittedName>
</protein>
<keyword evidence="4" id="KW-1185">Reference proteome</keyword>
<dbReference type="AlphaFoldDB" id="A0A2Z4Z8F8"/>
<evidence type="ECO:0000313" key="3">
    <source>
        <dbReference type="EMBL" id="AXA59929.1"/>
    </source>
</evidence>
<evidence type="ECO:0000256" key="1">
    <source>
        <dbReference type="ARBA" id="ARBA00023002"/>
    </source>
</evidence>
<dbReference type="Gene3D" id="3.50.50.60">
    <property type="entry name" value="FAD/NAD(P)-binding domain"/>
    <property type="match status" value="1"/>
</dbReference>
<dbReference type="SUPFAM" id="SSF51905">
    <property type="entry name" value="FAD/NAD(P)-binding domain"/>
    <property type="match status" value="1"/>
</dbReference>
<accession>A0A2Z4Z8F8</accession>
<dbReference type="Proteomes" id="UP000251666">
    <property type="component" value="Chromosome"/>
</dbReference>
<proteinExistence type="predicted"/>
<dbReference type="GO" id="GO:0016491">
    <property type="term" value="F:oxidoreductase activity"/>
    <property type="evidence" value="ECO:0007669"/>
    <property type="project" value="UniProtKB-KW"/>
</dbReference>
<dbReference type="PANTHER" id="PTHR13847">
    <property type="entry name" value="SARCOSINE DEHYDROGENASE-RELATED"/>
    <property type="match status" value="1"/>
</dbReference>